<dbReference type="Proteomes" id="UP001139981">
    <property type="component" value="Unassembled WGS sequence"/>
</dbReference>
<evidence type="ECO:0000313" key="1">
    <source>
        <dbReference type="EMBL" id="KAJ2890516.1"/>
    </source>
</evidence>
<dbReference type="EMBL" id="JANBVB010001322">
    <property type="protein sequence ID" value="KAJ2890516.1"/>
    <property type="molecule type" value="Genomic_DNA"/>
</dbReference>
<keyword evidence="2" id="KW-1185">Reference proteome</keyword>
<organism evidence="1 2">
    <name type="scientific">Coemansia aciculifera</name>
    <dbReference type="NCBI Taxonomy" id="417176"/>
    <lineage>
        <taxon>Eukaryota</taxon>
        <taxon>Fungi</taxon>
        <taxon>Fungi incertae sedis</taxon>
        <taxon>Zoopagomycota</taxon>
        <taxon>Kickxellomycotina</taxon>
        <taxon>Kickxellomycetes</taxon>
        <taxon>Kickxellales</taxon>
        <taxon>Kickxellaceae</taxon>
        <taxon>Coemansia</taxon>
    </lineage>
</organism>
<gene>
    <name evidence="1" type="ORF">IWW38_004091</name>
</gene>
<comment type="caution">
    <text evidence="1">The sequence shown here is derived from an EMBL/GenBank/DDBJ whole genome shotgun (WGS) entry which is preliminary data.</text>
</comment>
<name>A0ACC1LYU5_9FUNG</name>
<accession>A0ACC1LYU5</accession>
<reference evidence="1" key="1">
    <citation type="submission" date="2022-07" db="EMBL/GenBank/DDBJ databases">
        <title>Phylogenomic reconstructions and comparative analyses of Kickxellomycotina fungi.</title>
        <authorList>
            <person name="Reynolds N.K."/>
            <person name="Stajich J.E."/>
            <person name="Barry K."/>
            <person name="Grigoriev I.V."/>
            <person name="Crous P."/>
            <person name="Smith M.E."/>
        </authorList>
    </citation>
    <scope>NUCLEOTIDE SEQUENCE</scope>
    <source>
        <strain evidence="1">CBS 190363</strain>
    </source>
</reference>
<proteinExistence type="predicted"/>
<evidence type="ECO:0000313" key="2">
    <source>
        <dbReference type="Proteomes" id="UP001139981"/>
    </source>
</evidence>
<sequence>MKAVSNLRTRMRMAEISNTDNANGSSSNNAQRRRACTATTTTSTATPDTCNSIEASAFLSPPLTGSQLMRRAWTVGPRKLRGLHPSPLILYVRENATLVSQVMDKLYGTLVSSYNIDSKDIRVADVPTVFDVPSAVRRMAKDKQLVVVVGLLARDCAWFDESQVARVRDFLLSWSQQCAVPLIDGVIIADDVAKLAKRISAPVWSVAGSDDIGAIGDMPQSDDLAFEPLDEETGSRAELRTNNNDSSSPGHVFGQYLAHRAVEMFYIEHRGW</sequence>
<protein>
    <submittedName>
        <fullName evidence="1">Uncharacterized protein</fullName>
    </submittedName>
</protein>